<dbReference type="GO" id="GO:0016491">
    <property type="term" value="F:oxidoreductase activity"/>
    <property type="evidence" value="ECO:0007669"/>
    <property type="project" value="InterPro"/>
</dbReference>
<keyword evidence="5" id="KW-1185">Reference proteome</keyword>
<dbReference type="SUPFAM" id="SSF52218">
    <property type="entry name" value="Flavoproteins"/>
    <property type="match status" value="1"/>
</dbReference>
<dbReference type="InterPro" id="IPR005025">
    <property type="entry name" value="FMN_Rdtase-like_dom"/>
</dbReference>
<dbReference type="Proteomes" id="UP000030993">
    <property type="component" value="Unassembled WGS sequence"/>
</dbReference>
<proteinExistence type="predicted"/>
<dbReference type="InterPro" id="IPR051796">
    <property type="entry name" value="ISF_SsuE-like"/>
</dbReference>
<name>A0A0B2JY92_9FIRM</name>
<reference evidence="4 5" key="1">
    <citation type="journal article" date="2013" name="PLoS ONE">
        <title>Identification and characterization of three novel lipases belonging to families II and V from Anaerovibrio lipolyticus 5ST.</title>
        <authorList>
            <person name="Prive F."/>
            <person name="Kaderbhai N.N."/>
            <person name="Girdwood S."/>
            <person name="Worgan H.J."/>
            <person name="Pinloche E."/>
            <person name="Scollan N.D."/>
            <person name="Huws S.A."/>
            <person name="Newbold C.J."/>
        </authorList>
    </citation>
    <scope>NUCLEOTIDE SEQUENCE [LARGE SCALE GENOMIC DNA]</scope>
    <source>
        <strain evidence="4 5">5S</strain>
    </source>
</reference>
<dbReference type="PANTHER" id="PTHR43278">
    <property type="entry name" value="NAD(P)H-DEPENDENT FMN-CONTAINING OXIDOREDUCTASE YWQN-RELATED"/>
    <property type="match status" value="1"/>
</dbReference>
<dbReference type="RefSeq" id="WP_039209566.1">
    <property type="nucleotide sequence ID" value="NZ_JSCE01000178.1"/>
</dbReference>
<evidence type="ECO:0000313" key="5">
    <source>
        <dbReference type="Proteomes" id="UP000030993"/>
    </source>
</evidence>
<comment type="caution">
    <text evidence="4">The sequence shown here is derived from an EMBL/GenBank/DDBJ whole genome shotgun (WGS) entry which is preliminary data.</text>
</comment>
<evidence type="ECO:0000256" key="1">
    <source>
        <dbReference type="ARBA" id="ARBA00022630"/>
    </source>
</evidence>
<feature type="domain" description="NADPH-dependent FMN reductase-like" evidence="3">
    <location>
        <begin position="4"/>
        <end position="137"/>
    </location>
</feature>
<dbReference type="Pfam" id="PF03358">
    <property type="entry name" value="FMN_red"/>
    <property type="match status" value="1"/>
</dbReference>
<evidence type="ECO:0000259" key="3">
    <source>
        <dbReference type="Pfam" id="PF03358"/>
    </source>
</evidence>
<dbReference type="EMBL" id="JSCE01000178">
    <property type="protein sequence ID" value="KHM51673.1"/>
    <property type="molecule type" value="Genomic_DNA"/>
</dbReference>
<sequence>MTGITVLTGSPRKMNTSAMVQAFCEGAEAAGHQVEEYHVGKMKIGGCLGCEYCHTKGEGNCVQKDDFEKLLPAYKEADMVVFASPVYYFAMTAQMQAAIQRVYCIGKPQKAKKAALLLSSGSPGTHDGSIAQFKAYMAYANIEVAGIITAAGEENKSEAKLNEIRDFAKGL</sequence>
<evidence type="ECO:0000256" key="2">
    <source>
        <dbReference type="ARBA" id="ARBA00022643"/>
    </source>
</evidence>
<accession>A0A0B2JY92</accession>
<dbReference type="eggNOG" id="COG0655">
    <property type="taxonomic scope" value="Bacteria"/>
</dbReference>
<dbReference type="PANTHER" id="PTHR43278:SF2">
    <property type="entry name" value="IRON-SULFUR FLAVOPROTEIN"/>
    <property type="match status" value="1"/>
</dbReference>
<gene>
    <name evidence="4" type="ORF">NZ47_09145</name>
</gene>
<dbReference type="STRING" id="82374.NZ47_09145"/>
<organism evidence="4 5">
    <name type="scientific">Anaerovibrio lipolyticus</name>
    <dbReference type="NCBI Taxonomy" id="82374"/>
    <lineage>
        <taxon>Bacteria</taxon>
        <taxon>Bacillati</taxon>
        <taxon>Bacillota</taxon>
        <taxon>Negativicutes</taxon>
        <taxon>Selenomonadales</taxon>
        <taxon>Selenomonadaceae</taxon>
        <taxon>Anaerovibrio</taxon>
    </lineage>
</organism>
<dbReference type="InterPro" id="IPR029039">
    <property type="entry name" value="Flavoprotein-like_sf"/>
</dbReference>
<protein>
    <submittedName>
        <fullName evidence="4">FMN reductase</fullName>
    </submittedName>
</protein>
<dbReference type="AlphaFoldDB" id="A0A0B2JY92"/>
<keyword evidence="1" id="KW-0285">Flavoprotein</keyword>
<evidence type="ECO:0000313" key="4">
    <source>
        <dbReference type="EMBL" id="KHM51673.1"/>
    </source>
</evidence>
<dbReference type="Gene3D" id="3.40.50.360">
    <property type="match status" value="1"/>
</dbReference>
<keyword evidence="2" id="KW-0288">FMN</keyword>